<gene>
    <name evidence="1" type="ORF">IE53DRAFT_386230</name>
</gene>
<name>A0ACD0NZZ4_9BASI</name>
<accession>A0ACD0NZZ4</accession>
<proteinExistence type="predicted"/>
<protein>
    <submittedName>
        <fullName evidence="1">Uncharacterized protein</fullName>
    </submittedName>
</protein>
<organism evidence="1 2">
    <name type="scientific">Violaceomyces palustris</name>
    <dbReference type="NCBI Taxonomy" id="1673888"/>
    <lineage>
        <taxon>Eukaryota</taxon>
        <taxon>Fungi</taxon>
        <taxon>Dikarya</taxon>
        <taxon>Basidiomycota</taxon>
        <taxon>Ustilaginomycotina</taxon>
        <taxon>Ustilaginomycetes</taxon>
        <taxon>Violaceomycetales</taxon>
        <taxon>Violaceomycetaceae</taxon>
        <taxon>Violaceomyces</taxon>
    </lineage>
</organism>
<evidence type="ECO:0000313" key="2">
    <source>
        <dbReference type="Proteomes" id="UP000245626"/>
    </source>
</evidence>
<sequence>MAEANRSLMDSDSSWKHQDEDETTTAYIKKVATWAKESADIQQLPTRLNLDDLKDQLALVLVCLDLTGGWIERSQGETLKPPDFVGTLISIIGKLILCCFDSSAEGPSCLAPPKCIVKLFFESNIPDQHNLRKPNMSSLKVPTSVDRLLRKVLLRRDRLAGSILDHRMDARIETQIQLRDDFAKDYLGRGADLLLHHLTIEQQYFEAFDSCTKVLAIIQSSGSGKSRTMVQLGTLIPGLVVCVRPPDPWLRSSFPPRDDDVADCFLPGKANGELFELYAHLAAWLRSWAICMTELIESIKDEQWYDFPSASSSSTFVQETKGSSFTTSSASKLRKCNDGSSNPCFDDAEGEILDSWKKIVTKLHLLLSPVSRERSFLGSVEEGEDLDEISLTYRQDFLSKVHDMTEEYVKDQVTDCKKKFHSIPPAKTHFAEFWAKEIQPEIKKLEQIAPETKDEILFYLGIDEAGQLGENLSHLRRLWSFVKPKKTWILITDTQSNISRMHGEEATKPSGLLVQNTKKLVTPFCALPFDLKYTKWLEDYMKEPETLTMGDLEKNLAGMGRPLWADTYLTIDMGGSVQIGDVLLGNVEAKLFGDGFMWDSQTSTNCDAMMAAVGHRLPLHFLGMQGLIDARAFQEKQVSHYLRCLAEINVTTESLKTYSASEPLVSLVATRQFRINPARRWSDAIRCMRQLHWQSGLMVGEEGEEGVRLLFTVALDMAATKEAVAGATEAYQGDLDEVDQSSWEVFPSLRKANDEKRLGPVSVAAWLEVLVGSERLDERIKRWANLRWMNFTHFTRLETQFNESKSMPIELIVESWMRQFALMGICNQKHWDLLIPVYKSVTKPATEDVFEPSNMGLMAVQIKNRANFNPSDSECSETRPPLVNIGAMSELLPQSESLVIYVNLRGKELVKAVGASETKSDNAPPPLLMSGCSGKTFRLIRFLNPQAAAYLPYMLGDQSDASHHRMEELDPSIFSSRKGCFPFLLQRPKRPPPSSFS</sequence>
<dbReference type="EMBL" id="KZ819847">
    <property type="protein sequence ID" value="PWN51386.1"/>
    <property type="molecule type" value="Genomic_DNA"/>
</dbReference>
<keyword evidence="2" id="KW-1185">Reference proteome</keyword>
<reference evidence="1 2" key="1">
    <citation type="journal article" date="2018" name="Mol. Biol. Evol.">
        <title>Broad Genomic Sampling Reveals a Smut Pathogenic Ancestry of the Fungal Clade Ustilaginomycotina.</title>
        <authorList>
            <person name="Kijpornyongpan T."/>
            <person name="Mondo S.J."/>
            <person name="Barry K."/>
            <person name="Sandor L."/>
            <person name="Lee J."/>
            <person name="Lipzen A."/>
            <person name="Pangilinan J."/>
            <person name="LaButti K."/>
            <person name="Hainaut M."/>
            <person name="Henrissat B."/>
            <person name="Grigoriev I.V."/>
            <person name="Spatafora J.W."/>
            <person name="Aime M.C."/>
        </authorList>
    </citation>
    <scope>NUCLEOTIDE SEQUENCE [LARGE SCALE GENOMIC DNA]</scope>
    <source>
        <strain evidence="1 2">SA 807</strain>
    </source>
</reference>
<dbReference type="Proteomes" id="UP000245626">
    <property type="component" value="Unassembled WGS sequence"/>
</dbReference>
<evidence type="ECO:0000313" key="1">
    <source>
        <dbReference type="EMBL" id="PWN51386.1"/>
    </source>
</evidence>